<dbReference type="InterPro" id="IPR014044">
    <property type="entry name" value="CAP_dom"/>
</dbReference>
<reference evidence="3" key="1">
    <citation type="submission" date="2022-12" db="EMBL/GenBank/DDBJ databases">
        <title>Genome assemblies of Blomia tropicalis.</title>
        <authorList>
            <person name="Cui Y."/>
        </authorList>
    </citation>
    <scope>NUCLEOTIDE SEQUENCE</scope>
    <source>
        <tissue evidence="3">Adult mites</tissue>
    </source>
</reference>
<name>A0A9Q0RJZ1_BLOTA</name>
<dbReference type="FunFam" id="3.40.33.10:FF:000010">
    <property type="entry name" value="Predicted protein"/>
    <property type="match status" value="1"/>
</dbReference>
<dbReference type="InterPro" id="IPR035940">
    <property type="entry name" value="CAP_sf"/>
</dbReference>
<proteinExistence type="predicted"/>
<keyword evidence="1" id="KW-0732">Signal</keyword>
<dbReference type="Pfam" id="PF00188">
    <property type="entry name" value="CAP"/>
    <property type="match status" value="1"/>
</dbReference>
<evidence type="ECO:0000259" key="2">
    <source>
        <dbReference type="SMART" id="SM00198"/>
    </source>
</evidence>
<dbReference type="Gene3D" id="3.40.33.10">
    <property type="entry name" value="CAP"/>
    <property type="match status" value="1"/>
</dbReference>
<dbReference type="CDD" id="cd05382">
    <property type="entry name" value="CAP_GAPR1-like"/>
    <property type="match status" value="1"/>
</dbReference>
<dbReference type="EMBL" id="JAPWDV010000003">
    <property type="protein sequence ID" value="KAJ6217239.1"/>
    <property type="molecule type" value="Genomic_DNA"/>
</dbReference>
<dbReference type="AlphaFoldDB" id="A0A9Q0RJZ1"/>
<dbReference type="Proteomes" id="UP001142055">
    <property type="component" value="Chromosome 3"/>
</dbReference>
<dbReference type="InterPro" id="IPR034113">
    <property type="entry name" value="SCP_GAPR1-like"/>
</dbReference>
<sequence length="426" mass="48070">MANVQLFLSVVILALLIIQNDAKSKCGNSWSRSFIDRHNYYRKKHGVGRLILDENIGSYAQPYAEKLLSIGKLIHRKQNNYTENLSAKWGAELTAKATVDGWYNEVKLYKYFGKEPIIYSSKWLHFTAMVWKNTTRVGVGCAYSPKGKKTFVVANYWYRGNIMKEFKENVLPPRNGFDDRTPSFITNEQLKTNEKLEPITNYQIERSELVPSFIYYDIKPNLENSEQLKDGQTLANVETIKKSSIVDLQQAESSGKQTETIVVASMLNNDQEQLSKNKEQSIGSNNQDNVSGILSNFSIGSPSSSSSSASRVYGPTSACLVQICDQILNEQAGEQVIVDRFVMNELYATILHNDLNQTYEERAIDVADEDQQSTSKRSVNTANDQTYDTVNSASQVNSDQTVPIHEMEEIVYPYKCIVCGTKTATK</sequence>
<protein>
    <recommendedName>
        <fullName evidence="2">SCP domain-containing protein</fullName>
    </recommendedName>
</protein>
<dbReference type="SMART" id="SM00198">
    <property type="entry name" value="SCP"/>
    <property type="match status" value="1"/>
</dbReference>
<accession>A0A9Q0RJZ1</accession>
<dbReference type="PRINTS" id="PR00837">
    <property type="entry name" value="V5TPXLIKE"/>
</dbReference>
<evidence type="ECO:0000256" key="1">
    <source>
        <dbReference type="SAM" id="SignalP"/>
    </source>
</evidence>
<dbReference type="SUPFAM" id="SSF55797">
    <property type="entry name" value="PR-1-like"/>
    <property type="match status" value="1"/>
</dbReference>
<evidence type="ECO:0000313" key="4">
    <source>
        <dbReference type="Proteomes" id="UP001142055"/>
    </source>
</evidence>
<keyword evidence="4" id="KW-1185">Reference proteome</keyword>
<organism evidence="3 4">
    <name type="scientific">Blomia tropicalis</name>
    <name type="common">Mite</name>
    <dbReference type="NCBI Taxonomy" id="40697"/>
    <lineage>
        <taxon>Eukaryota</taxon>
        <taxon>Metazoa</taxon>
        <taxon>Ecdysozoa</taxon>
        <taxon>Arthropoda</taxon>
        <taxon>Chelicerata</taxon>
        <taxon>Arachnida</taxon>
        <taxon>Acari</taxon>
        <taxon>Acariformes</taxon>
        <taxon>Sarcoptiformes</taxon>
        <taxon>Astigmata</taxon>
        <taxon>Glycyphagoidea</taxon>
        <taxon>Echimyopodidae</taxon>
        <taxon>Blomia</taxon>
    </lineage>
</organism>
<dbReference type="InterPro" id="IPR001283">
    <property type="entry name" value="CRISP-related"/>
</dbReference>
<dbReference type="PANTHER" id="PTHR10334">
    <property type="entry name" value="CYSTEINE-RICH SECRETORY PROTEIN-RELATED"/>
    <property type="match status" value="1"/>
</dbReference>
<feature type="signal peptide" evidence="1">
    <location>
        <begin position="1"/>
        <end position="22"/>
    </location>
</feature>
<evidence type="ECO:0000313" key="3">
    <source>
        <dbReference type="EMBL" id="KAJ6217239.1"/>
    </source>
</evidence>
<gene>
    <name evidence="3" type="ORF">RDWZM_008396</name>
</gene>
<feature type="domain" description="SCP" evidence="2">
    <location>
        <begin position="29"/>
        <end position="164"/>
    </location>
</feature>
<feature type="chain" id="PRO_5040132112" description="SCP domain-containing protein" evidence="1">
    <location>
        <begin position="23"/>
        <end position="426"/>
    </location>
</feature>
<comment type="caution">
    <text evidence="3">The sequence shown here is derived from an EMBL/GenBank/DDBJ whole genome shotgun (WGS) entry which is preliminary data.</text>
</comment>